<dbReference type="RefSeq" id="WP_146957211.1">
    <property type="nucleotide sequence ID" value="NZ_CP042467.1"/>
</dbReference>
<protein>
    <submittedName>
        <fullName evidence="2">DUF2007 domain-containing protein</fullName>
    </submittedName>
</protein>
<dbReference type="KEGG" id="bbae:FRD01_02150"/>
<dbReference type="EMBL" id="CP042467">
    <property type="protein sequence ID" value="QED26081.1"/>
    <property type="molecule type" value="Genomic_DNA"/>
</dbReference>
<keyword evidence="1" id="KW-1133">Transmembrane helix</keyword>
<organism evidence="2 3">
    <name type="scientific">Microvenator marinus</name>
    <dbReference type="NCBI Taxonomy" id="2600177"/>
    <lineage>
        <taxon>Bacteria</taxon>
        <taxon>Deltaproteobacteria</taxon>
        <taxon>Bradymonadales</taxon>
        <taxon>Microvenatoraceae</taxon>
        <taxon>Microvenator</taxon>
    </lineage>
</organism>
<evidence type="ECO:0000313" key="2">
    <source>
        <dbReference type="EMBL" id="QED26081.1"/>
    </source>
</evidence>
<dbReference type="Proteomes" id="UP000321595">
    <property type="component" value="Chromosome"/>
</dbReference>
<proteinExistence type="predicted"/>
<keyword evidence="1" id="KW-0812">Transmembrane</keyword>
<evidence type="ECO:0000256" key="1">
    <source>
        <dbReference type="SAM" id="Phobius"/>
    </source>
</evidence>
<feature type="transmembrane region" description="Helical" evidence="1">
    <location>
        <begin position="52"/>
        <end position="71"/>
    </location>
</feature>
<keyword evidence="1" id="KW-0472">Membrane</keyword>
<sequence>MNLNTIWTKWLAALGMGLFGVGIGSAPGANPGPAGGIWPLLFMGLSMAFVPALLWVHVLSWLVLLLCLWWLERNRSETPPGLWSGLLFGAVSLVFLNTFGNFGALYAAGIAFGVAIALDLRNEMAFSRSGKFYGTVLETRDLSRAHLASQALKRAGISVHVRGQYSARLKRGFALEEPLEVMVFGEDLEIAEGIVNKT</sequence>
<reference evidence="2 3" key="1">
    <citation type="submission" date="2019-08" db="EMBL/GenBank/DDBJ databases">
        <authorList>
            <person name="Liang Q."/>
        </authorList>
    </citation>
    <scope>NUCLEOTIDE SEQUENCE [LARGE SCALE GENOMIC DNA]</scope>
    <source>
        <strain evidence="2 3">V1718</strain>
    </source>
</reference>
<dbReference type="AlphaFoldDB" id="A0A5B8XLS8"/>
<name>A0A5B8XLS8_9DELT</name>
<evidence type="ECO:0000313" key="3">
    <source>
        <dbReference type="Proteomes" id="UP000321595"/>
    </source>
</evidence>
<gene>
    <name evidence="2" type="ORF">FRD01_02150</name>
</gene>
<keyword evidence="3" id="KW-1185">Reference proteome</keyword>
<accession>A0A5B8XLS8</accession>
<feature type="transmembrane region" description="Helical" evidence="1">
    <location>
        <begin position="78"/>
        <end position="96"/>
    </location>
</feature>